<evidence type="ECO:0000313" key="1">
    <source>
        <dbReference type="EMBL" id="KIM63605.1"/>
    </source>
</evidence>
<dbReference type="Proteomes" id="UP000053989">
    <property type="component" value="Unassembled WGS sequence"/>
</dbReference>
<proteinExistence type="predicted"/>
<protein>
    <submittedName>
        <fullName evidence="1">Uncharacterized protein</fullName>
    </submittedName>
</protein>
<dbReference type="HOGENOM" id="CLU_2307715_0_0_1"/>
<evidence type="ECO:0000313" key="2">
    <source>
        <dbReference type="Proteomes" id="UP000053989"/>
    </source>
</evidence>
<gene>
    <name evidence="1" type="ORF">SCLCIDRAFT_731767</name>
</gene>
<dbReference type="EMBL" id="KN822033">
    <property type="protein sequence ID" value="KIM63605.1"/>
    <property type="molecule type" value="Genomic_DNA"/>
</dbReference>
<dbReference type="AlphaFoldDB" id="A0A0C3DSN0"/>
<keyword evidence="2" id="KW-1185">Reference proteome</keyword>
<sequence length="100" mass="10713">MHVARVVGRDEGLDSQNNMRRCLAGHKTHCTASGQRADEPWFAAAHSKAGGWSSTRAVRNNGGQDAPKTVWPLILRTTPCELDLPKAQTGTKGCPGPQPP</sequence>
<accession>A0A0C3DSN0</accession>
<name>A0A0C3DSN0_9AGAM</name>
<organism evidence="1 2">
    <name type="scientific">Scleroderma citrinum Foug A</name>
    <dbReference type="NCBI Taxonomy" id="1036808"/>
    <lineage>
        <taxon>Eukaryota</taxon>
        <taxon>Fungi</taxon>
        <taxon>Dikarya</taxon>
        <taxon>Basidiomycota</taxon>
        <taxon>Agaricomycotina</taxon>
        <taxon>Agaricomycetes</taxon>
        <taxon>Agaricomycetidae</taxon>
        <taxon>Boletales</taxon>
        <taxon>Sclerodermatineae</taxon>
        <taxon>Sclerodermataceae</taxon>
        <taxon>Scleroderma</taxon>
    </lineage>
</organism>
<reference evidence="1 2" key="1">
    <citation type="submission" date="2014-04" db="EMBL/GenBank/DDBJ databases">
        <authorList>
            <consortium name="DOE Joint Genome Institute"/>
            <person name="Kuo A."/>
            <person name="Kohler A."/>
            <person name="Nagy L.G."/>
            <person name="Floudas D."/>
            <person name="Copeland A."/>
            <person name="Barry K.W."/>
            <person name="Cichocki N."/>
            <person name="Veneault-Fourrey C."/>
            <person name="LaButti K."/>
            <person name="Lindquist E.A."/>
            <person name="Lipzen A."/>
            <person name="Lundell T."/>
            <person name="Morin E."/>
            <person name="Murat C."/>
            <person name="Sun H."/>
            <person name="Tunlid A."/>
            <person name="Henrissat B."/>
            <person name="Grigoriev I.V."/>
            <person name="Hibbett D.S."/>
            <person name="Martin F."/>
            <person name="Nordberg H.P."/>
            <person name="Cantor M.N."/>
            <person name="Hua S.X."/>
        </authorList>
    </citation>
    <scope>NUCLEOTIDE SEQUENCE [LARGE SCALE GENOMIC DNA]</scope>
    <source>
        <strain evidence="1 2">Foug A</strain>
    </source>
</reference>
<dbReference type="InParanoid" id="A0A0C3DSN0"/>
<reference evidence="2" key="2">
    <citation type="submission" date="2015-01" db="EMBL/GenBank/DDBJ databases">
        <title>Evolutionary Origins and Diversification of the Mycorrhizal Mutualists.</title>
        <authorList>
            <consortium name="DOE Joint Genome Institute"/>
            <consortium name="Mycorrhizal Genomics Consortium"/>
            <person name="Kohler A."/>
            <person name="Kuo A."/>
            <person name="Nagy L.G."/>
            <person name="Floudas D."/>
            <person name="Copeland A."/>
            <person name="Barry K.W."/>
            <person name="Cichocki N."/>
            <person name="Veneault-Fourrey C."/>
            <person name="LaButti K."/>
            <person name="Lindquist E.A."/>
            <person name="Lipzen A."/>
            <person name="Lundell T."/>
            <person name="Morin E."/>
            <person name="Murat C."/>
            <person name="Riley R."/>
            <person name="Ohm R."/>
            <person name="Sun H."/>
            <person name="Tunlid A."/>
            <person name="Henrissat B."/>
            <person name="Grigoriev I.V."/>
            <person name="Hibbett D.S."/>
            <person name="Martin F."/>
        </authorList>
    </citation>
    <scope>NUCLEOTIDE SEQUENCE [LARGE SCALE GENOMIC DNA]</scope>
    <source>
        <strain evidence="2">Foug A</strain>
    </source>
</reference>